<reference evidence="4" key="2">
    <citation type="submission" date="2021-05" db="UniProtKB">
        <authorList>
            <consortium name="EnsemblPlants"/>
        </authorList>
    </citation>
    <scope>IDENTIFICATION</scope>
    <source>
        <strain evidence="4">subsp. malaccensis</strain>
    </source>
</reference>
<dbReference type="InterPro" id="IPR009769">
    <property type="entry name" value="EDR2_C"/>
</dbReference>
<keyword evidence="1" id="KW-0472">Membrane</keyword>
<keyword evidence="1" id="KW-0812">Transmembrane</keyword>
<dbReference type="Pfam" id="PF07059">
    <property type="entry name" value="EDR2_C"/>
    <property type="match status" value="1"/>
</dbReference>
<feature type="transmembrane region" description="Helical" evidence="1">
    <location>
        <begin position="86"/>
        <end position="111"/>
    </location>
</feature>
<dbReference type="FunCoup" id="A0A804KHL7">
    <property type="interactions" value="1168"/>
</dbReference>
<name>A0A804KHL7_MUSAM</name>
<dbReference type="EMBL" id="HG996474">
    <property type="protein sequence ID" value="CAG1834642.1"/>
    <property type="molecule type" value="Genomic_DNA"/>
</dbReference>
<feature type="transmembrane region" description="Helical" evidence="1">
    <location>
        <begin position="175"/>
        <end position="203"/>
    </location>
</feature>
<feature type="transmembrane region" description="Helical" evidence="1">
    <location>
        <begin position="132"/>
        <end position="155"/>
    </location>
</feature>
<dbReference type="PANTHER" id="PTHR31558:SF40">
    <property type="entry name" value="EXPRESSED PROTEIN"/>
    <property type="match status" value="1"/>
</dbReference>
<keyword evidence="5" id="KW-1185">Reference proteome</keyword>
<dbReference type="Proteomes" id="UP000012960">
    <property type="component" value="Unplaced"/>
</dbReference>
<dbReference type="EnsemblPlants" id="Ma09_t09110.1">
    <property type="protein sequence ID" value="Ma09_p09110.1"/>
    <property type="gene ID" value="Ma09_g09110"/>
</dbReference>
<proteinExistence type="predicted"/>
<evidence type="ECO:0000313" key="5">
    <source>
        <dbReference type="Proteomes" id="UP000012960"/>
    </source>
</evidence>
<dbReference type="AlphaFoldDB" id="A0A804KHL7"/>
<evidence type="ECO:0000259" key="2">
    <source>
        <dbReference type="Pfam" id="PF07059"/>
    </source>
</evidence>
<keyword evidence="1" id="KW-1133">Transmembrane helix</keyword>
<protein>
    <submittedName>
        <fullName evidence="3">(wild Malaysian banana) hypothetical protein</fullName>
    </submittedName>
</protein>
<dbReference type="InParanoid" id="A0A804KHL7"/>
<sequence length="966" mass="107967">MGVAIRIMRRSINAFFHDYHCFTPIAVLLVFPASASLLLSQAPIPYSTTVLETISSRLRSLFQAARFPVTSTFFSLLNVKLAQTGFSFVFTLPFVLTFLLLAKASIIHNVCGGPRRKRAPPRLSSSLRLYRSILPTHLFNSCLVLSANASVFAFLSVVSNAVDLLGLSTSNSMLVLSAAGAVLYSIAVANTTVICSLAIVVSATDNCRGYIPVLKACMLIRGRVKTALSLALSANLGVAAVEALFQYRVVRQYDLSGKLDSSLLWEALYISYVHALLVALEVIMNCMFFKSCQTDCCSNWKNGLLLSHLNWVLMILERTAPFEGDMIAWPFLVSLSSPTEGRHPPAVFHAKCWDAGCNPKASSFSSSRDVVLDLFTDYTSSVFPLASPDCSRRSRSRKYSIRWRKCRGKISASVPDAPATRKCDIANHLPHSHFVHVKTAATTRRKSEVSNLAFHLTQLQWHHSQMEKNGLCPEEIWFDSVSVLESESDDDFSSVSGDCLPSVNGTIGTQMLQHENASLVVDEACKFEEFHDSTSISLGFEQHTEADGIRSSKLSSKDEFEDADRLKIINPQGSESQLEKVNEGKLRNQIESSSKVKKVLEDIRGSFKGLKEIIHDTEEKFRESTLKQLTSSCAPQLVPSISFNDKEKQFPSASPQCLKRRSAVIRLSFKRRSKDATEFCASKKCLYRPMAGLSVPCSTGEKPLQGCWSILEPSSFKLRGESYFRDKKKSPAPRHTPYTPIGVDLFLCPRKVNHIAQHIELPSTKAHEKVPSLLIVNIQLPTYPAAIFLGDSDGEGMSLVLYFKVSDNFDKEISTQFQDSIRRLVDDEVEKVKGFAMDSTVPYRERLKILAGLVNPEDLHLNSAEKKLVQAYNEKPVLSRPQHNFYRGSNYFEIDLDVHRFSYLSRKGFEAFRERLKHGILHLGLTIQAQKQEELPEHVLCCVRLNRIDFVDIGQMPALMTVDHDM</sequence>
<reference evidence="3" key="1">
    <citation type="submission" date="2021-03" db="EMBL/GenBank/DDBJ databases">
        <authorList>
            <consortium name="Genoscope - CEA"/>
            <person name="William W."/>
        </authorList>
    </citation>
    <scope>NUCLEOTIDE SEQUENCE</scope>
    <source>
        <strain evidence="3">Doubled-haploid Pahang</strain>
    </source>
</reference>
<dbReference type="PANTHER" id="PTHR31558">
    <property type="entry name" value="CW14 PROTEIN"/>
    <property type="match status" value="1"/>
</dbReference>
<feature type="transmembrane region" description="Helical" evidence="1">
    <location>
        <begin position="21"/>
        <end position="39"/>
    </location>
</feature>
<feature type="transmembrane region" description="Helical" evidence="1">
    <location>
        <begin position="267"/>
        <end position="289"/>
    </location>
</feature>
<dbReference type="Gramene" id="Ma09_t09110.1">
    <property type="protein sequence ID" value="Ma09_p09110.1"/>
    <property type="gene ID" value="Ma09_g09110"/>
</dbReference>
<feature type="domain" description="Protein ENHANCED DISEASE RESISTANCE 2 C-terminal" evidence="2">
    <location>
        <begin position="708"/>
        <end position="949"/>
    </location>
</feature>
<evidence type="ECO:0000313" key="4">
    <source>
        <dbReference type="EnsemblPlants" id="Ma09_p09110.1"/>
    </source>
</evidence>
<evidence type="ECO:0000313" key="3">
    <source>
        <dbReference type="EMBL" id="CAG1834642.1"/>
    </source>
</evidence>
<accession>A0A804KHL7</accession>
<organism evidence="4 5">
    <name type="scientific">Musa acuminata subsp. malaccensis</name>
    <name type="common">Wild banana</name>
    <name type="synonym">Musa malaccensis</name>
    <dbReference type="NCBI Taxonomy" id="214687"/>
    <lineage>
        <taxon>Eukaryota</taxon>
        <taxon>Viridiplantae</taxon>
        <taxon>Streptophyta</taxon>
        <taxon>Embryophyta</taxon>
        <taxon>Tracheophyta</taxon>
        <taxon>Spermatophyta</taxon>
        <taxon>Magnoliopsida</taxon>
        <taxon>Liliopsida</taxon>
        <taxon>Zingiberales</taxon>
        <taxon>Musaceae</taxon>
        <taxon>Musa</taxon>
    </lineage>
</organism>
<evidence type="ECO:0000256" key="1">
    <source>
        <dbReference type="SAM" id="Phobius"/>
    </source>
</evidence>
<gene>
    <name evidence="3" type="ORF">GSMUA_227470.1</name>
</gene>